<evidence type="ECO:0000313" key="1">
    <source>
        <dbReference type="EMBL" id="QLL78139.1"/>
    </source>
</evidence>
<organism evidence="1 2">
    <name type="scientific">Ligilactobacillus saerimneri</name>
    <dbReference type="NCBI Taxonomy" id="228229"/>
    <lineage>
        <taxon>Bacteria</taxon>
        <taxon>Bacillati</taxon>
        <taxon>Bacillota</taxon>
        <taxon>Bacilli</taxon>
        <taxon>Lactobacillales</taxon>
        <taxon>Lactobacillaceae</taxon>
        <taxon>Ligilactobacillus</taxon>
    </lineage>
</organism>
<gene>
    <name evidence="1" type="ORF">GTO87_05720</name>
</gene>
<sequence length="239" mass="27299">MSNSDYGFTFNGHHSSEFGLKVLSTKQVTLPPKRKTLVQLPYSSKQVDLSAVYGDNIYDERTVTFPCRLPYGRRNPTVMYAKIEEVTRWLYEPLTKSLLQDDAVPNYAFLGEVQAPPTIEESLDFCKITIVFQCYPYRLKKRFDDIWDTFNFETDIAQMIHVDVKGMDNFVLYNTGDIAVSLKVTTDSDNMLIALNSYNAIPLKRGDNESHELVLVKGRNTVTLVGTGHVDFDWSEEVI</sequence>
<protein>
    <recommendedName>
        <fullName evidence="3">Phage tail protein</fullName>
    </recommendedName>
</protein>
<evidence type="ECO:0008006" key="3">
    <source>
        <dbReference type="Google" id="ProtNLM"/>
    </source>
</evidence>
<dbReference type="Gene3D" id="2.40.30.200">
    <property type="match status" value="1"/>
</dbReference>
<dbReference type="KEGG" id="lsw:GTO87_05720"/>
<reference evidence="1 2" key="1">
    <citation type="submission" date="2020-01" db="EMBL/GenBank/DDBJ databases">
        <title>Complete and circular genome sequences of six lactobacillus isolates from horses.</title>
        <authorList>
            <person name="Hassan H.M."/>
        </authorList>
    </citation>
    <scope>NUCLEOTIDE SEQUENCE [LARGE SCALE GENOMIC DNA]</scope>
    <source>
        <strain evidence="1 2">1A</strain>
    </source>
</reference>
<dbReference type="AlphaFoldDB" id="A0A7H9EL91"/>
<dbReference type="EMBL" id="CP047418">
    <property type="protein sequence ID" value="QLL78139.1"/>
    <property type="molecule type" value="Genomic_DNA"/>
</dbReference>
<accession>A0A7H9EL91</accession>
<proteinExistence type="predicted"/>
<evidence type="ECO:0000313" key="2">
    <source>
        <dbReference type="Proteomes" id="UP000510886"/>
    </source>
</evidence>
<name>A0A7H9EL91_9LACO</name>
<dbReference type="RefSeq" id="WP_180848435.1">
    <property type="nucleotide sequence ID" value="NZ_CP047418.1"/>
</dbReference>
<dbReference type="Proteomes" id="UP000510886">
    <property type="component" value="Chromosome"/>
</dbReference>